<dbReference type="RefSeq" id="WP_320510872.1">
    <property type="nucleotide sequence ID" value="NZ_JAXCLW010000014.1"/>
</dbReference>
<reference evidence="3 4" key="1">
    <citation type="journal article" date="2016" name="Antonie Van Leeuwenhoek">
        <title>Dongia soli sp. nov., isolated from soil from Dokdo, Korea.</title>
        <authorList>
            <person name="Kim D.U."/>
            <person name="Lee H."/>
            <person name="Kim H."/>
            <person name="Kim S.G."/>
            <person name="Ka J.O."/>
        </authorList>
    </citation>
    <scope>NUCLEOTIDE SEQUENCE [LARGE SCALE GENOMIC DNA]</scope>
    <source>
        <strain evidence="3 4">D78</strain>
    </source>
</reference>
<evidence type="ECO:0000313" key="4">
    <source>
        <dbReference type="Proteomes" id="UP001279642"/>
    </source>
</evidence>
<gene>
    <name evidence="3" type="ORF">SMD27_23370</name>
</gene>
<dbReference type="Proteomes" id="UP001279642">
    <property type="component" value="Unassembled WGS sequence"/>
</dbReference>
<keyword evidence="4" id="KW-1185">Reference proteome</keyword>
<feature type="signal peptide" evidence="2">
    <location>
        <begin position="1"/>
        <end position="32"/>
    </location>
</feature>
<evidence type="ECO:0000256" key="2">
    <source>
        <dbReference type="SAM" id="SignalP"/>
    </source>
</evidence>
<evidence type="ECO:0000256" key="1">
    <source>
        <dbReference type="SAM" id="MobiDB-lite"/>
    </source>
</evidence>
<evidence type="ECO:0008006" key="5">
    <source>
        <dbReference type="Google" id="ProtNLM"/>
    </source>
</evidence>
<name>A0ABU5EHF0_9PROT</name>
<organism evidence="3 4">
    <name type="scientific">Dongia soli</name>
    <dbReference type="NCBI Taxonomy" id="600628"/>
    <lineage>
        <taxon>Bacteria</taxon>
        <taxon>Pseudomonadati</taxon>
        <taxon>Pseudomonadota</taxon>
        <taxon>Alphaproteobacteria</taxon>
        <taxon>Rhodospirillales</taxon>
        <taxon>Dongiaceae</taxon>
        <taxon>Dongia</taxon>
    </lineage>
</organism>
<dbReference type="EMBL" id="JAXCLW010000014">
    <property type="protein sequence ID" value="MDY0885796.1"/>
    <property type="molecule type" value="Genomic_DNA"/>
</dbReference>
<feature type="chain" id="PRO_5047416099" description="Secreted protein" evidence="2">
    <location>
        <begin position="33"/>
        <end position="266"/>
    </location>
</feature>
<accession>A0ABU5EHF0</accession>
<feature type="compositionally biased region" description="Low complexity" evidence="1">
    <location>
        <begin position="39"/>
        <end position="60"/>
    </location>
</feature>
<feature type="region of interest" description="Disordered" evidence="1">
    <location>
        <begin position="37"/>
        <end position="88"/>
    </location>
</feature>
<protein>
    <recommendedName>
        <fullName evidence="5">Secreted protein</fullName>
    </recommendedName>
</protein>
<feature type="compositionally biased region" description="Low complexity" evidence="1">
    <location>
        <begin position="70"/>
        <end position="84"/>
    </location>
</feature>
<comment type="caution">
    <text evidence="3">The sequence shown here is derived from an EMBL/GenBank/DDBJ whole genome shotgun (WGS) entry which is preliminary data.</text>
</comment>
<evidence type="ECO:0000313" key="3">
    <source>
        <dbReference type="EMBL" id="MDY0885796.1"/>
    </source>
</evidence>
<sequence>MTDQPTMQVTFTRKIAVAFTAVGLLMSGVGVAARAQDDASSPGASSPGGASPSATSPGATNAGTVEGSGETESAGSANTASNAGDDWPCAQRLQPELSVGAMWSGPDPTEAADTWRKDSAVEAVVAQVAPRRMPQQEAVDALHRFAAGYDKDRAAVMTKVFAGLFETLNDERGAIIRGIRHFNQRQQKLADRIQAGMKILDGLDPASTDLKIAEQRQAVQEQVSWDSRIFDDREKLLPLVCDQPVVLERRLFALSKAVETEIKGQK</sequence>
<keyword evidence="2" id="KW-0732">Signal</keyword>
<proteinExistence type="predicted"/>